<evidence type="ECO:0000259" key="1">
    <source>
        <dbReference type="Pfam" id="PF12680"/>
    </source>
</evidence>
<dbReference type="Proteomes" id="UP000278962">
    <property type="component" value="Unassembled WGS sequence"/>
</dbReference>
<dbReference type="InterPro" id="IPR032710">
    <property type="entry name" value="NTF2-like_dom_sf"/>
</dbReference>
<feature type="domain" description="SnoaL-like" evidence="1">
    <location>
        <begin position="9"/>
        <end position="109"/>
    </location>
</feature>
<evidence type="ECO:0000313" key="3">
    <source>
        <dbReference type="Proteomes" id="UP000278962"/>
    </source>
</evidence>
<dbReference type="InterPro" id="IPR037401">
    <property type="entry name" value="SnoaL-like"/>
</dbReference>
<dbReference type="AlphaFoldDB" id="A0A660L7G4"/>
<organism evidence="2 3">
    <name type="scientific">Solirubrobacter pauli</name>
    <dbReference type="NCBI Taxonomy" id="166793"/>
    <lineage>
        <taxon>Bacteria</taxon>
        <taxon>Bacillati</taxon>
        <taxon>Actinomycetota</taxon>
        <taxon>Thermoleophilia</taxon>
        <taxon>Solirubrobacterales</taxon>
        <taxon>Solirubrobacteraceae</taxon>
        <taxon>Solirubrobacter</taxon>
    </lineage>
</organism>
<reference evidence="2 3" key="1">
    <citation type="submission" date="2018-10" db="EMBL/GenBank/DDBJ databases">
        <title>Genomic Encyclopedia of Archaeal and Bacterial Type Strains, Phase II (KMG-II): from individual species to whole genera.</title>
        <authorList>
            <person name="Goeker M."/>
        </authorList>
    </citation>
    <scope>NUCLEOTIDE SEQUENCE [LARGE SCALE GENOMIC DNA]</scope>
    <source>
        <strain evidence="2 3">DSM 14954</strain>
    </source>
</reference>
<dbReference type="RefSeq" id="WP_121248255.1">
    <property type="nucleotide sequence ID" value="NZ_RBIL01000001.1"/>
</dbReference>
<name>A0A660L7G4_9ACTN</name>
<keyword evidence="3" id="KW-1185">Reference proteome</keyword>
<sequence>MTNTITSVVDTYIAAWNEADPERRRALVGETWTEDGTYLDPLMAGRGPDEIAAMIGAAQAQFPGHRFELAFGPDAHNDVVRFAWTLTAGHGPVARGTDFATVGADGRLRSVTGFLETA</sequence>
<dbReference type="Pfam" id="PF12680">
    <property type="entry name" value="SnoaL_2"/>
    <property type="match status" value="1"/>
</dbReference>
<dbReference type="SUPFAM" id="SSF54427">
    <property type="entry name" value="NTF2-like"/>
    <property type="match status" value="1"/>
</dbReference>
<dbReference type="EMBL" id="RBIL01000001">
    <property type="protein sequence ID" value="RKQ91008.1"/>
    <property type="molecule type" value="Genomic_DNA"/>
</dbReference>
<gene>
    <name evidence="2" type="ORF">C8N24_0824</name>
</gene>
<accession>A0A660L7G4</accession>
<protein>
    <submittedName>
        <fullName evidence="2">SnoaL-like protein</fullName>
    </submittedName>
</protein>
<dbReference type="OrthoDB" id="9808719at2"/>
<evidence type="ECO:0000313" key="2">
    <source>
        <dbReference type="EMBL" id="RKQ91008.1"/>
    </source>
</evidence>
<comment type="caution">
    <text evidence="2">The sequence shown here is derived from an EMBL/GenBank/DDBJ whole genome shotgun (WGS) entry which is preliminary data.</text>
</comment>
<dbReference type="Gene3D" id="3.10.450.50">
    <property type="match status" value="1"/>
</dbReference>
<proteinExistence type="predicted"/>